<proteinExistence type="predicted"/>
<evidence type="ECO:0000256" key="1">
    <source>
        <dbReference type="SAM" id="MobiDB-lite"/>
    </source>
</evidence>
<dbReference type="EMBL" id="BDSP01000007">
    <property type="protein sequence ID" value="GAX09395.1"/>
    <property type="molecule type" value="Genomic_DNA"/>
</dbReference>
<evidence type="ECO:0000313" key="3">
    <source>
        <dbReference type="Proteomes" id="UP000198406"/>
    </source>
</evidence>
<reference evidence="2 3" key="1">
    <citation type="journal article" date="2015" name="Plant Cell">
        <title>Oil accumulation by the oleaginous diatom Fistulifera solaris as revealed by the genome and transcriptome.</title>
        <authorList>
            <person name="Tanaka T."/>
            <person name="Maeda Y."/>
            <person name="Veluchamy A."/>
            <person name="Tanaka M."/>
            <person name="Abida H."/>
            <person name="Marechal E."/>
            <person name="Bowler C."/>
            <person name="Muto M."/>
            <person name="Sunaga Y."/>
            <person name="Tanaka M."/>
            <person name="Yoshino T."/>
            <person name="Taniguchi T."/>
            <person name="Fukuda Y."/>
            <person name="Nemoto M."/>
            <person name="Matsumoto M."/>
            <person name="Wong P.S."/>
            <person name="Aburatani S."/>
            <person name="Fujibuchi W."/>
        </authorList>
    </citation>
    <scope>NUCLEOTIDE SEQUENCE [LARGE SCALE GENOMIC DNA]</scope>
    <source>
        <strain evidence="2 3">JPCC DA0580</strain>
    </source>
</reference>
<sequence length="109" mass="12372">MVLLAAAALGAVGYGTYRAGEEAVREGQKTKRNFQLNQRTRAREKELVEKSNDRQERMAELQMARQSAVSSGSSDTTNVRMQGVMTRLKEENHHPKKLNLKNPFVRNKK</sequence>
<accession>A0A1Z5J5X2</accession>
<dbReference type="AlphaFoldDB" id="A0A1Z5J5X2"/>
<organism evidence="2 3">
    <name type="scientific">Fistulifera solaris</name>
    <name type="common">Oleaginous diatom</name>
    <dbReference type="NCBI Taxonomy" id="1519565"/>
    <lineage>
        <taxon>Eukaryota</taxon>
        <taxon>Sar</taxon>
        <taxon>Stramenopiles</taxon>
        <taxon>Ochrophyta</taxon>
        <taxon>Bacillariophyta</taxon>
        <taxon>Bacillariophyceae</taxon>
        <taxon>Bacillariophycidae</taxon>
        <taxon>Naviculales</taxon>
        <taxon>Naviculaceae</taxon>
        <taxon>Fistulifera</taxon>
    </lineage>
</organism>
<keyword evidence="3" id="KW-1185">Reference proteome</keyword>
<gene>
    <name evidence="2" type="ORF">FisN_6Lh232</name>
</gene>
<comment type="caution">
    <text evidence="2">The sequence shown here is derived from an EMBL/GenBank/DDBJ whole genome shotgun (WGS) entry which is preliminary data.</text>
</comment>
<feature type="region of interest" description="Disordered" evidence="1">
    <location>
        <begin position="87"/>
        <end position="109"/>
    </location>
</feature>
<dbReference type="InParanoid" id="A0A1Z5J5X2"/>
<protein>
    <submittedName>
        <fullName evidence="2">Uncharacterized protein</fullName>
    </submittedName>
</protein>
<evidence type="ECO:0000313" key="2">
    <source>
        <dbReference type="EMBL" id="GAX09395.1"/>
    </source>
</evidence>
<name>A0A1Z5J5X2_FISSO</name>
<dbReference type="Proteomes" id="UP000198406">
    <property type="component" value="Unassembled WGS sequence"/>
</dbReference>